<evidence type="ECO:0000256" key="3">
    <source>
        <dbReference type="ARBA" id="ARBA00022679"/>
    </source>
</evidence>
<dbReference type="InterPro" id="IPR002376">
    <property type="entry name" value="Formyl_transf_N"/>
</dbReference>
<dbReference type="InterPro" id="IPR036477">
    <property type="entry name" value="Formyl_transf_N_sf"/>
</dbReference>
<dbReference type="NCBIfam" id="TIGR00460">
    <property type="entry name" value="fmt"/>
    <property type="match status" value="1"/>
</dbReference>
<comment type="function">
    <text evidence="5">Attaches a formyl group to the free amino group of methionyl-tRNA(fMet). The formyl group appears to play a dual role in the initiator identity of N-formylmethionyl-tRNA by promoting its recognition by IF2 and preventing the misappropriation of this tRNA by the elongation apparatus.</text>
</comment>
<dbReference type="PANTHER" id="PTHR11138">
    <property type="entry name" value="METHIONYL-TRNA FORMYLTRANSFERASE"/>
    <property type="match status" value="1"/>
</dbReference>
<evidence type="ECO:0000256" key="4">
    <source>
        <dbReference type="ARBA" id="ARBA00022917"/>
    </source>
</evidence>
<keyword evidence="4 5" id="KW-0648">Protein biosynthesis</keyword>
<evidence type="ECO:0000256" key="2">
    <source>
        <dbReference type="ARBA" id="ARBA00012261"/>
    </source>
</evidence>
<evidence type="ECO:0000259" key="6">
    <source>
        <dbReference type="Pfam" id="PF00551"/>
    </source>
</evidence>
<dbReference type="SUPFAM" id="SSF50486">
    <property type="entry name" value="FMT C-terminal domain-like"/>
    <property type="match status" value="1"/>
</dbReference>
<dbReference type="AlphaFoldDB" id="A0A1F7V9L8"/>
<dbReference type="InterPro" id="IPR005793">
    <property type="entry name" value="Formyl_trans_C"/>
</dbReference>
<dbReference type="CDD" id="cd08704">
    <property type="entry name" value="Met_tRNA_FMT_C"/>
    <property type="match status" value="1"/>
</dbReference>
<keyword evidence="3 5" id="KW-0808">Transferase</keyword>
<dbReference type="PROSITE" id="PS00373">
    <property type="entry name" value="GART"/>
    <property type="match status" value="1"/>
</dbReference>
<organism evidence="8 9">
    <name type="scientific">Candidatus Uhrbacteria bacterium RIFCSPLOWO2_02_FULL_48_12</name>
    <dbReference type="NCBI Taxonomy" id="1802407"/>
    <lineage>
        <taxon>Bacteria</taxon>
        <taxon>Candidatus Uhriibacteriota</taxon>
    </lineage>
</organism>
<proteinExistence type="inferred from homology"/>
<dbReference type="Proteomes" id="UP000178723">
    <property type="component" value="Unassembled WGS sequence"/>
</dbReference>
<dbReference type="InterPro" id="IPR044135">
    <property type="entry name" value="Met-tRNA-FMT_C"/>
</dbReference>
<evidence type="ECO:0000256" key="5">
    <source>
        <dbReference type="HAMAP-Rule" id="MF_00182"/>
    </source>
</evidence>
<dbReference type="Pfam" id="PF02911">
    <property type="entry name" value="Formyl_trans_C"/>
    <property type="match status" value="1"/>
</dbReference>
<dbReference type="InterPro" id="IPR041711">
    <property type="entry name" value="Met-tRNA-FMT_N"/>
</dbReference>
<comment type="similarity">
    <text evidence="1 5">Belongs to the Fmt family.</text>
</comment>
<feature type="domain" description="Formyl transferase C-terminal" evidence="7">
    <location>
        <begin position="204"/>
        <end position="304"/>
    </location>
</feature>
<dbReference type="EMBL" id="MGEP01000030">
    <property type="protein sequence ID" value="OGL87210.1"/>
    <property type="molecule type" value="Genomic_DNA"/>
</dbReference>
<dbReference type="InterPro" id="IPR011034">
    <property type="entry name" value="Formyl_transferase-like_C_sf"/>
</dbReference>
<reference evidence="8 9" key="1">
    <citation type="journal article" date="2016" name="Nat. Commun.">
        <title>Thousands of microbial genomes shed light on interconnected biogeochemical processes in an aquifer system.</title>
        <authorList>
            <person name="Anantharaman K."/>
            <person name="Brown C.T."/>
            <person name="Hug L.A."/>
            <person name="Sharon I."/>
            <person name="Castelle C.J."/>
            <person name="Probst A.J."/>
            <person name="Thomas B.C."/>
            <person name="Singh A."/>
            <person name="Wilkins M.J."/>
            <person name="Karaoz U."/>
            <person name="Brodie E.L."/>
            <person name="Williams K.H."/>
            <person name="Hubbard S.S."/>
            <person name="Banfield J.F."/>
        </authorList>
    </citation>
    <scope>NUCLEOTIDE SEQUENCE [LARGE SCALE GENOMIC DNA]</scope>
</reference>
<sequence length="312" mass="34489">MSKAKLIFVGTGPFAVPSLLALADASNIVLVISQPPRPSGKKQLLIPSAVEAAAKKIKLNILTPQRLEDLNDKFIDGQADLMIVADYGQIIPENILKIPSRGAINIHPSLLPKHRGPAPIAAAILNGDTATGVSIILMDAKMDHGPIIAQESYTLTGWERAVDLEQNLAQQAAAMVVKYIPAFLAGQIQPQEQNHELATYHKLIKRTDGEIIWNKSAVTIERKWRAYYPWPGIWWRRKINKQDKIIKLLEVELFSAPAPALTPGTFFWLNHTLGVAAANGSLKINKLQVEGKMPLMAEQFFRGYHDIIIQLP</sequence>
<dbReference type="PANTHER" id="PTHR11138:SF5">
    <property type="entry name" value="METHIONYL-TRNA FORMYLTRANSFERASE, MITOCHONDRIAL"/>
    <property type="match status" value="1"/>
</dbReference>
<dbReference type="GO" id="GO:0004479">
    <property type="term" value="F:methionyl-tRNA formyltransferase activity"/>
    <property type="evidence" value="ECO:0007669"/>
    <property type="project" value="UniProtKB-UniRule"/>
</dbReference>
<dbReference type="STRING" id="1802407.A3I40_03560"/>
<dbReference type="SUPFAM" id="SSF53328">
    <property type="entry name" value="Formyltransferase"/>
    <property type="match status" value="1"/>
</dbReference>
<comment type="caution">
    <text evidence="8">The sequence shown here is derived from an EMBL/GenBank/DDBJ whole genome shotgun (WGS) entry which is preliminary data.</text>
</comment>
<dbReference type="CDD" id="cd08646">
    <property type="entry name" value="FMT_core_Met-tRNA-FMT_N"/>
    <property type="match status" value="1"/>
</dbReference>
<dbReference type="HAMAP" id="MF_00182">
    <property type="entry name" value="Formyl_trans"/>
    <property type="match status" value="1"/>
</dbReference>
<evidence type="ECO:0000256" key="1">
    <source>
        <dbReference type="ARBA" id="ARBA00010699"/>
    </source>
</evidence>
<feature type="binding site" evidence="5">
    <location>
        <begin position="109"/>
        <end position="112"/>
    </location>
    <ligand>
        <name>(6S)-5,6,7,8-tetrahydrofolate</name>
        <dbReference type="ChEBI" id="CHEBI:57453"/>
    </ligand>
</feature>
<gene>
    <name evidence="5" type="primary">fmt</name>
    <name evidence="8" type="ORF">A3I40_03560</name>
</gene>
<feature type="domain" description="Formyl transferase N-terminal" evidence="6">
    <location>
        <begin position="7"/>
        <end position="178"/>
    </location>
</feature>
<dbReference type="EC" id="2.1.2.9" evidence="2 5"/>
<comment type="catalytic activity">
    <reaction evidence="5">
        <text>L-methionyl-tRNA(fMet) + (6R)-10-formyltetrahydrofolate = N-formyl-L-methionyl-tRNA(fMet) + (6S)-5,6,7,8-tetrahydrofolate + H(+)</text>
        <dbReference type="Rhea" id="RHEA:24380"/>
        <dbReference type="Rhea" id="RHEA-COMP:9952"/>
        <dbReference type="Rhea" id="RHEA-COMP:9953"/>
        <dbReference type="ChEBI" id="CHEBI:15378"/>
        <dbReference type="ChEBI" id="CHEBI:57453"/>
        <dbReference type="ChEBI" id="CHEBI:78530"/>
        <dbReference type="ChEBI" id="CHEBI:78844"/>
        <dbReference type="ChEBI" id="CHEBI:195366"/>
        <dbReference type="EC" id="2.1.2.9"/>
    </reaction>
</comment>
<evidence type="ECO:0000259" key="7">
    <source>
        <dbReference type="Pfam" id="PF02911"/>
    </source>
</evidence>
<evidence type="ECO:0000313" key="8">
    <source>
        <dbReference type="EMBL" id="OGL87210.1"/>
    </source>
</evidence>
<name>A0A1F7V9L8_9BACT</name>
<protein>
    <recommendedName>
        <fullName evidence="2 5">Methionyl-tRNA formyltransferase</fullName>
        <ecNumber evidence="2 5">2.1.2.9</ecNumber>
    </recommendedName>
</protein>
<dbReference type="InterPro" id="IPR005794">
    <property type="entry name" value="Fmt"/>
</dbReference>
<accession>A0A1F7V9L8</accession>
<dbReference type="InterPro" id="IPR001555">
    <property type="entry name" value="GART_AS"/>
</dbReference>
<evidence type="ECO:0000313" key="9">
    <source>
        <dbReference type="Proteomes" id="UP000178723"/>
    </source>
</evidence>
<dbReference type="Pfam" id="PF00551">
    <property type="entry name" value="Formyl_trans_N"/>
    <property type="match status" value="1"/>
</dbReference>
<dbReference type="Gene3D" id="3.40.50.12230">
    <property type="match status" value="1"/>
</dbReference>
<dbReference type="GO" id="GO:0005829">
    <property type="term" value="C:cytosol"/>
    <property type="evidence" value="ECO:0007669"/>
    <property type="project" value="TreeGrafter"/>
</dbReference>